<dbReference type="SUPFAM" id="SSF102215">
    <property type="entry name" value="Creatininase"/>
    <property type="match status" value="1"/>
</dbReference>
<dbReference type="PANTHER" id="PTHR35005">
    <property type="entry name" value="3-DEHYDRO-SCYLLO-INOSOSE HYDROLASE"/>
    <property type="match status" value="1"/>
</dbReference>
<gene>
    <name evidence="7" type="primary">crnA</name>
    <name evidence="7" type="ORF">CD178_02641</name>
</gene>
<evidence type="ECO:0000256" key="1">
    <source>
        <dbReference type="ARBA" id="ARBA00001947"/>
    </source>
</evidence>
<dbReference type="Gene3D" id="3.40.50.10310">
    <property type="entry name" value="Creatininase"/>
    <property type="match status" value="1"/>
</dbReference>
<keyword evidence="8" id="KW-1185">Reference proteome</keyword>
<dbReference type="EC" id="3.5.2.10" evidence="7"/>
<dbReference type="GO" id="GO:0016811">
    <property type="term" value="F:hydrolase activity, acting on carbon-nitrogen (but not peptide) bonds, in linear amides"/>
    <property type="evidence" value="ECO:0007669"/>
    <property type="project" value="TreeGrafter"/>
</dbReference>
<keyword evidence="4" id="KW-0862">Zinc</keyword>
<dbReference type="PANTHER" id="PTHR35005:SF1">
    <property type="entry name" value="2-AMINO-5-FORMYLAMINO-6-RIBOSYLAMINOPYRIMIDIN-4(3H)-ONE 5'-MONOPHOSPHATE DEFORMYLASE"/>
    <property type="match status" value="1"/>
</dbReference>
<feature type="chain" id="PRO_5016782859" evidence="6">
    <location>
        <begin position="26"/>
        <end position="275"/>
    </location>
</feature>
<comment type="cofactor">
    <cofactor evidence="1">
        <name>Zn(2+)</name>
        <dbReference type="ChEBI" id="CHEBI:29105"/>
    </cofactor>
</comment>
<evidence type="ECO:0000256" key="2">
    <source>
        <dbReference type="ARBA" id="ARBA00022723"/>
    </source>
</evidence>
<evidence type="ECO:0000256" key="6">
    <source>
        <dbReference type="SAM" id="SignalP"/>
    </source>
</evidence>
<protein>
    <submittedName>
        <fullName evidence="7">Creatinine amidohydrolase</fullName>
        <ecNumber evidence="7">3.5.2.10</ecNumber>
    </submittedName>
</protein>
<dbReference type="GO" id="GO:0009231">
    <property type="term" value="P:riboflavin biosynthetic process"/>
    <property type="evidence" value="ECO:0007669"/>
    <property type="project" value="TreeGrafter"/>
</dbReference>
<evidence type="ECO:0000256" key="3">
    <source>
        <dbReference type="ARBA" id="ARBA00022801"/>
    </source>
</evidence>
<name>A0A347WEU5_9PROT</name>
<proteinExistence type="inferred from homology"/>
<feature type="signal peptide" evidence="6">
    <location>
        <begin position="1"/>
        <end position="25"/>
    </location>
</feature>
<dbReference type="Proteomes" id="UP000264120">
    <property type="component" value="Chromosome"/>
</dbReference>
<dbReference type="InterPro" id="IPR024087">
    <property type="entry name" value="Creatininase-like_sf"/>
</dbReference>
<dbReference type="AlphaFoldDB" id="A0A347WEU5"/>
<evidence type="ECO:0000256" key="4">
    <source>
        <dbReference type="ARBA" id="ARBA00022833"/>
    </source>
</evidence>
<keyword evidence="3 7" id="KW-0378">Hydrolase</keyword>
<dbReference type="InterPro" id="IPR003785">
    <property type="entry name" value="Creatininase/forma_Hydrolase"/>
</dbReference>
<evidence type="ECO:0000313" key="7">
    <source>
        <dbReference type="EMBL" id="AXY23388.1"/>
    </source>
</evidence>
<evidence type="ECO:0000313" key="8">
    <source>
        <dbReference type="Proteomes" id="UP000264120"/>
    </source>
</evidence>
<dbReference type="OrthoDB" id="9801445at2"/>
<dbReference type="EMBL" id="CP023036">
    <property type="protein sequence ID" value="AXY23388.1"/>
    <property type="molecule type" value="Genomic_DNA"/>
</dbReference>
<evidence type="ECO:0000256" key="5">
    <source>
        <dbReference type="ARBA" id="ARBA00024029"/>
    </source>
</evidence>
<dbReference type="GO" id="GO:0047789">
    <property type="term" value="F:creatininase activity"/>
    <property type="evidence" value="ECO:0007669"/>
    <property type="project" value="UniProtKB-EC"/>
</dbReference>
<comment type="similarity">
    <text evidence="5">Belongs to the creatininase superfamily.</text>
</comment>
<dbReference type="Pfam" id="PF02633">
    <property type="entry name" value="Creatininase"/>
    <property type="match status" value="1"/>
</dbReference>
<keyword evidence="2" id="KW-0479">Metal-binding</keyword>
<accession>A0A347WEU5</accession>
<keyword evidence="6" id="KW-0732">Signal</keyword>
<sequence>MRNRFRILAIAPIMLALWGRAPAHAAAPDSVDFADLTWTEIRDAIRNGTTTAIIPVGGTEQSGPYIAVGKHDVRAMILARRIARQTGHTLVAPVMAYVPEGSTTPRTSHMRFPGTLSLSPSTFRAVLTDAAESLRVQGFTRVVLIGDHGGYQRDLRAVADMLNWRWQRNGAHVLYIPAYYDVIPGAYATWLRQHGHGSEVGQHADLSDTALMLALDPAMVRTQALRTAPLPTAAQGVYGGDPRRADAALGKVGADMQVNAAVAAMQHDLTGQKAN</sequence>
<organism evidence="7 8">
    <name type="scientific">Komagataeibacter saccharivorans</name>
    <dbReference type="NCBI Taxonomy" id="265959"/>
    <lineage>
        <taxon>Bacteria</taxon>
        <taxon>Pseudomonadati</taxon>
        <taxon>Pseudomonadota</taxon>
        <taxon>Alphaproteobacteria</taxon>
        <taxon>Acetobacterales</taxon>
        <taxon>Acetobacteraceae</taxon>
        <taxon>Komagataeibacter</taxon>
    </lineage>
</organism>
<dbReference type="GO" id="GO:0046872">
    <property type="term" value="F:metal ion binding"/>
    <property type="evidence" value="ECO:0007669"/>
    <property type="project" value="UniProtKB-KW"/>
</dbReference>
<reference evidence="7 8" key="1">
    <citation type="submission" date="2017-08" db="EMBL/GenBank/DDBJ databases">
        <title>Complete genome sequence of Gluconacetobacter saccharivorans CV1 isolated from Fermented Vinegar.</title>
        <authorList>
            <person name="Kim S.-Y."/>
        </authorList>
    </citation>
    <scope>NUCLEOTIDE SEQUENCE [LARGE SCALE GENOMIC DNA]</scope>
    <source>
        <strain evidence="7 8">CV1</strain>
    </source>
</reference>
<dbReference type="KEGG" id="ksc:CD178_02641"/>